<feature type="compositionally biased region" description="Polar residues" evidence="1">
    <location>
        <begin position="83"/>
        <end position="94"/>
    </location>
</feature>
<gene>
    <name evidence="2" type="ORF">EVAR_28718_1</name>
</gene>
<dbReference type="AlphaFoldDB" id="A0A4C1V421"/>
<organism evidence="2 3">
    <name type="scientific">Eumeta variegata</name>
    <name type="common">Bagworm moth</name>
    <name type="synonym">Eumeta japonica</name>
    <dbReference type="NCBI Taxonomy" id="151549"/>
    <lineage>
        <taxon>Eukaryota</taxon>
        <taxon>Metazoa</taxon>
        <taxon>Ecdysozoa</taxon>
        <taxon>Arthropoda</taxon>
        <taxon>Hexapoda</taxon>
        <taxon>Insecta</taxon>
        <taxon>Pterygota</taxon>
        <taxon>Neoptera</taxon>
        <taxon>Endopterygota</taxon>
        <taxon>Lepidoptera</taxon>
        <taxon>Glossata</taxon>
        <taxon>Ditrysia</taxon>
        <taxon>Tineoidea</taxon>
        <taxon>Psychidae</taxon>
        <taxon>Oiketicinae</taxon>
        <taxon>Eumeta</taxon>
    </lineage>
</organism>
<evidence type="ECO:0000313" key="3">
    <source>
        <dbReference type="Proteomes" id="UP000299102"/>
    </source>
</evidence>
<reference evidence="2 3" key="1">
    <citation type="journal article" date="2019" name="Commun. Biol.">
        <title>The bagworm genome reveals a unique fibroin gene that provides high tensile strength.</title>
        <authorList>
            <person name="Kono N."/>
            <person name="Nakamura H."/>
            <person name="Ohtoshi R."/>
            <person name="Tomita M."/>
            <person name="Numata K."/>
            <person name="Arakawa K."/>
        </authorList>
    </citation>
    <scope>NUCLEOTIDE SEQUENCE [LARGE SCALE GENOMIC DNA]</scope>
</reference>
<keyword evidence="3" id="KW-1185">Reference proteome</keyword>
<dbReference type="Proteomes" id="UP000299102">
    <property type="component" value="Unassembled WGS sequence"/>
</dbReference>
<sequence>MPMVFWGVHRTRGPGPVPRTQGVFLFFFEFMGYQNTIPSRTLLTLRPALSVRRGPTVIYNVIKIGARDPSKYTPATGEESNSRRNGVNDFTPTLSADGGR</sequence>
<accession>A0A4C1V421</accession>
<dbReference type="EMBL" id="BGZK01000275">
    <property type="protein sequence ID" value="GBP33563.1"/>
    <property type="molecule type" value="Genomic_DNA"/>
</dbReference>
<feature type="region of interest" description="Disordered" evidence="1">
    <location>
        <begin position="69"/>
        <end position="100"/>
    </location>
</feature>
<evidence type="ECO:0000256" key="1">
    <source>
        <dbReference type="SAM" id="MobiDB-lite"/>
    </source>
</evidence>
<protein>
    <submittedName>
        <fullName evidence="2">Uncharacterized protein</fullName>
    </submittedName>
</protein>
<name>A0A4C1V421_EUMVA</name>
<proteinExistence type="predicted"/>
<evidence type="ECO:0000313" key="2">
    <source>
        <dbReference type="EMBL" id="GBP33563.1"/>
    </source>
</evidence>
<comment type="caution">
    <text evidence="2">The sequence shown here is derived from an EMBL/GenBank/DDBJ whole genome shotgun (WGS) entry which is preliminary data.</text>
</comment>